<dbReference type="PANTHER" id="PTHR46449">
    <property type="entry name" value="ZGC:158260"/>
    <property type="match status" value="1"/>
</dbReference>
<evidence type="ECO:0000313" key="2">
    <source>
        <dbReference type="EMBL" id="KFP14906.1"/>
    </source>
</evidence>
<proteinExistence type="inferred from homology"/>
<dbReference type="Proteomes" id="UP000053119">
    <property type="component" value="Unassembled WGS sequence"/>
</dbReference>
<dbReference type="PANTHER" id="PTHR46449:SF5">
    <property type="entry name" value="FAMILY WITH SEQUENCE SIMILARITY 47 MEMBER E"/>
    <property type="match status" value="1"/>
</dbReference>
<gene>
    <name evidence="2" type="ORF">Z169_04838</name>
</gene>
<dbReference type="GO" id="GO:0045815">
    <property type="term" value="P:transcription initiation-coupled chromatin remodeling"/>
    <property type="evidence" value="ECO:0007669"/>
    <property type="project" value="TreeGrafter"/>
</dbReference>
<organism evidence="2 3">
    <name type="scientific">Egretta garzetta</name>
    <name type="common">Little egret</name>
    <dbReference type="NCBI Taxonomy" id="188379"/>
    <lineage>
        <taxon>Eukaryota</taxon>
        <taxon>Metazoa</taxon>
        <taxon>Chordata</taxon>
        <taxon>Craniata</taxon>
        <taxon>Vertebrata</taxon>
        <taxon>Euteleostomi</taxon>
        <taxon>Archelosauria</taxon>
        <taxon>Archosauria</taxon>
        <taxon>Dinosauria</taxon>
        <taxon>Saurischia</taxon>
        <taxon>Theropoda</taxon>
        <taxon>Coelurosauria</taxon>
        <taxon>Aves</taxon>
        <taxon>Neognathae</taxon>
        <taxon>Neoaves</taxon>
        <taxon>Aequornithes</taxon>
        <taxon>Pelecaniformes</taxon>
        <taxon>Ardeidae</taxon>
        <taxon>Egretta</taxon>
    </lineage>
</organism>
<evidence type="ECO:0000256" key="1">
    <source>
        <dbReference type="ARBA" id="ARBA00005277"/>
    </source>
</evidence>
<feature type="non-terminal residue" evidence="2">
    <location>
        <position position="1"/>
    </location>
</feature>
<comment type="similarity">
    <text evidence="1">Belongs to the FAM47 family.</text>
</comment>
<evidence type="ECO:0000313" key="3">
    <source>
        <dbReference type="Proteomes" id="UP000053119"/>
    </source>
</evidence>
<sequence>KESRGKPSCTWLSKKVAAREKGTMLADFVPPDEHERKGSMIKRATKHFCDWVMSLGGGNCSIDEGTLMSLLNPGCEREAAVPSPFHAVKFNNVGAEQSKSQEISSPQLAVRSSHHLRSLLCQVKVKEQKSNFTQFHSTQAFKEFLGRKGYRKPQFLQKMPVGGNVSRAPEETSKACK</sequence>
<accession>A0A091JTL0</accession>
<dbReference type="EMBL" id="KK501443">
    <property type="protein sequence ID" value="KFP14906.1"/>
    <property type="molecule type" value="Genomic_DNA"/>
</dbReference>
<name>A0A091JTL0_EGRGA</name>
<dbReference type="GO" id="GO:0000785">
    <property type="term" value="C:chromatin"/>
    <property type="evidence" value="ECO:0007669"/>
    <property type="project" value="TreeGrafter"/>
</dbReference>
<keyword evidence="3" id="KW-1185">Reference proteome</keyword>
<dbReference type="AlphaFoldDB" id="A0A091JTL0"/>
<feature type="non-terminal residue" evidence="2">
    <location>
        <position position="177"/>
    </location>
</feature>
<reference evidence="2 3" key="1">
    <citation type="submission" date="2014-04" db="EMBL/GenBank/DDBJ databases">
        <title>Genome evolution of avian class.</title>
        <authorList>
            <person name="Zhang G."/>
            <person name="Li C."/>
        </authorList>
    </citation>
    <scope>NUCLEOTIDE SEQUENCE [LARGE SCALE GENOMIC DNA]</scope>
    <source>
        <strain evidence="2">BGI_Z169</strain>
    </source>
</reference>
<protein>
    <submittedName>
        <fullName evidence="2">Uncharacterized protein</fullName>
    </submittedName>
</protein>
<dbReference type="InterPro" id="IPR032743">
    <property type="entry name" value="FAM47"/>
</dbReference>